<dbReference type="PANTHER" id="PTHR30231">
    <property type="entry name" value="DNA POLYMERASE III SUBUNIT EPSILON"/>
    <property type="match status" value="1"/>
</dbReference>
<feature type="region of interest" description="Disordered" evidence="1">
    <location>
        <begin position="40"/>
        <end position="60"/>
    </location>
</feature>
<dbReference type="GO" id="GO:0003676">
    <property type="term" value="F:nucleic acid binding"/>
    <property type="evidence" value="ECO:0007669"/>
    <property type="project" value="InterPro"/>
</dbReference>
<dbReference type="InterPro" id="IPR012337">
    <property type="entry name" value="RNaseH-like_sf"/>
</dbReference>
<dbReference type="Gene3D" id="3.30.420.10">
    <property type="entry name" value="Ribonuclease H-like superfamily/Ribonuclease H"/>
    <property type="match status" value="1"/>
</dbReference>
<evidence type="ECO:0000259" key="2">
    <source>
        <dbReference type="SMART" id="SM00479"/>
    </source>
</evidence>
<sequence>MKLNLKNPLVFFDLETTGVDLVRDRIVEISILKVMPDGSEESKTRRINPERPIPPESTAIHGITDEDVKDCPPFRSVAKSLAQWIEGCDLAGFNSTRFDVPILVEEFLRAGVDIDLRRRKLIDVQTIFHKMEPRTLEAATRFYCNRTLENAHSAEADTRATYDVFKAQLDRYEGTLENDMAFLADFSRQSRNVDFAGRLVYDDNDNVIINFGKYRGRKALDVLRTDSGYYGWIMDADFTLNTKQEFTRLRMSLNNPETK</sequence>
<dbReference type="SMART" id="SM00479">
    <property type="entry name" value="EXOIII"/>
    <property type="match status" value="1"/>
</dbReference>
<dbReference type="InterPro" id="IPR036397">
    <property type="entry name" value="RNaseH_sf"/>
</dbReference>
<dbReference type="eggNOG" id="COG0847">
    <property type="taxonomic scope" value="Bacteria"/>
</dbReference>
<evidence type="ECO:0000256" key="1">
    <source>
        <dbReference type="SAM" id="MobiDB-lite"/>
    </source>
</evidence>
<dbReference type="PANTHER" id="PTHR30231:SF41">
    <property type="entry name" value="DNA POLYMERASE III SUBUNIT EPSILON"/>
    <property type="match status" value="1"/>
</dbReference>
<dbReference type="OrthoDB" id="9791657at2"/>
<evidence type="ECO:0000313" key="4">
    <source>
        <dbReference type="Proteomes" id="UP000030130"/>
    </source>
</evidence>
<organism evidence="3 4">
    <name type="scientific">Porphyromonas gulae</name>
    <dbReference type="NCBI Taxonomy" id="111105"/>
    <lineage>
        <taxon>Bacteria</taxon>
        <taxon>Pseudomonadati</taxon>
        <taxon>Bacteroidota</taxon>
        <taxon>Bacteroidia</taxon>
        <taxon>Bacteroidales</taxon>
        <taxon>Porphyromonadaceae</taxon>
        <taxon>Porphyromonas</taxon>
    </lineage>
</organism>
<dbReference type="CDD" id="cd06127">
    <property type="entry name" value="DEDDh"/>
    <property type="match status" value="1"/>
</dbReference>
<name>A0A0A2FEL2_9PORP</name>
<reference evidence="3 4" key="1">
    <citation type="submission" date="2014-08" db="EMBL/GenBank/DDBJ databases">
        <title>Porphyromonas gulae strain:COT-052_OH1451 Genome sequencing.</title>
        <authorList>
            <person name="Wallis C."/>
            <person name="Deusch O."/>
            <person name="O'Flynn C."/>
            <person name="Davis I."/>
            <person name="Jospin G."/>
            <person name="Darling A.E."/>
            <person name="Coil D.A."/>
            <person name="Alexiev A."/>
            <person name="Horsfall A."/>
            <person name="Kirkwood N."/>
            <person name="Harris S."/>
            <person name="Eisen J.A."/>
        </authorList>
    </citation>
    <scope>NUCLEOTIDE SEQUENCE [LARGE SCALE GENOMIC DNA]</scope>
    <source>
        <strain evidence="4">COT-052 OH1451</strain>
    </source>
</reference>
<dbReference type="SUPFAM" id="SSF53098">
    <property type="entry name" value="Ribonuclease H-like"/>
    <property type="match status" value="1"/>
</dbReference>
<dbReference type="Pfam" id="PF00929">
    <property type="entry name" value="RNase_T"/>
    <property type="match status" value="1"/>
</dbReference>
<gene>
    <name evidence="3" type="ORF">HR08_05135</name>
</gene>
<dbReference type="EMBL" id="JRAI01000048">
    <property type="protein sequence ID" value="KGN85757.1"/>
    <property type="molecule type" value="Genomic_DNA"/>
</dbReference>
<dbReference type="GO" id="GO:0045004">
    <property type="term" value="P:DNA replication proofreading"/>
    <property type="evidence" value="ECO:0007669"/>
    <property type="project" value="TreeGrafter"/>
</dbReference>
<accession>A0A0A2FEL2</accession>
<feature type="domain" description="Exonuclease" evidence="2">
    <location>
        <begin position="8"/>
        <end position="174"/>
    </location>
</feature>
<feature type="compositionally biased region" description="Basic and acidic residues" evidence="1">
    <location>
        <begin position="40"/>
        <end position="49"/>
    </location>
</feature>
<dbReference type="Proteomes" id="UP000030130">
    <property type="component" value="Unassembled WGS sequence"/>
</dbReference>
<dbReference type="AlphaFoldDB" id="A0A0A2FEL2"/>
<dbReference type="GO" id="GO:0008408">
    <property type="term" value="F:3'-5' exonuclease activity"/>
    <property type="evidence" value="ECO:0007669"/>
    <property type="project" value="TreeGrafter"/>
</dbReference>
<dbReference type="InterPro" id="IPR013520">
    <property type="entry name" value="Ribonucl_H"/>
</dbReference>
<dbReference type="STRING" id="111105.HR09_01820"/>
<dbReference type="GO" id="GO:0005829">
    <property type="term" value="C:cytosol"/>
    <property type="evidence" value="ECO:0007669"/>
    <property type="project" value="TreeGrafter"/>
</dbReference>
<comment type="caution">
    <text evidence="3">The sequence shown here is derived from an EMBL/GenBank/DDBJ whole genome shotgun (WGS) entry which is preliminary data.</text>
</comment>
<protein>
    <submittedName>
        <fullName evidence="3">DNA polymerase III subunit epsilon</fullName>
    </submittedName>
</protein>
<evidence type="ECO:0000313" key="3">
    <source>
        <dbReference type="EMBL" id="KGN85757.1"/>
    </source>
</evidence>
<proteinExistence type="predicted"/>
<dbReference type="RefSeq" id="WP_039420886.1">
    <property type="nucleotide sequence ID" value="NZ_CALUCC010000126.1"/>
</dbReference>